<evidence type="ECO:0000256" key="10">
    <source>
        <dbReference type="ARBA" id="ARBA00022679"/>
    </source>
</evidence>
<dbReference type="EC" id="2.7.7.41" evidence="6 18"/>
<evidence type="ECO:0000256" key="3">
    <source>
        <dbReference type="ARBA" id="ARBA00005119"/>
    </source>
</evidence>
<keyword evidence="14" id="KW-0443">Lipid metabolism</keyword>
<dbReference type="InterPro" id="IPR000374">
    <property type="entry name" value="PC_trans"/>
</dbReference>
<keyword evidence="16" id="KW-0594">Phospholipid biosynthesis</keyword>
<keyword evidence="13 19" id="KW-1133">Transmembrane helix</keyword>
<keyword evidence="12 18" id="KW-0548">Nucleotidyltransferase</keyword>
<keyword evidence="17" id="KW-1208">Phospholipid metabolism</keyword>
<evidence type="ECO:0000256" key="17">
    <source>
        <dbReference type="ARBA" id="ARBA00023264"/>
    </source>
</evidence>
<comment type="pathway">
    <text evidence="4">Lipid metabolism.</text>
</comment>
<evidence type="ECO:0000256" key="19">
    <source>
        <dbReference type="SAM" id="Phobius"/>
    </source>
</evidence>
<name>A0A7S7FZH0_9MOLU</name>
<reference evidence="20" key="1">
    <citation type="submission" date="2020-08" db="EMBL/GenBank/DDBJ databases">
        <title>Phytoplasma sp. strain PR08 associated with Phyllody Disease of Parthenium hysterophorus.</title>
        <authorList>
            <person name="Kirdat K."/>
            <person name="Tiwarekar B."/>
            <person name="Yadav A."/>
        </authorList>
    </citation>
    <scope>NUCLEOTIDE SEQUENCE [LARGE SCALE GENOMIC DNA]</scope>
    <source>
        <strain evidence="20">PR08</strain>
    </source>
</reference>
<keyword evidence="8" id="KW-1003">Cell membrane</keyword>
<evidence type="ECO:0000256" key="2">
    <source>
        <dbReference type="ARBA" id="ARBA00004651"/>
    </source>
</evidence>
<evidence type="ECO:0000313" key="20">
    <source>
        <dbReference type="EMBL" id="QOX89401.1"/>
    </source>
</evidence>
<dbReference type="Pfam" id="PF01148">
    <property type="entry name" value="CTP_transf_1"/>
    <property type="match status" value="1"/>
</dbReference>
<dbReference type="PROSITE" id="PS01315">
    <property type="entry name" value="CDS"/>
    <property type="match status" value="1"/>
</dbReference>
<comment type="pathway">
    <text evidence="3 18">Phospholipid metabolism; CDP-diacylglycerol biosynthesis; CDP-diacylglycerol from sn-glycerol 3-phosphate: step 3/3.</text>
</comment>
<dbReference type="PANTHER" id="PTHR46382">
    <property type="entry name" value="PHOSPHATIDATE CYTIDYLYLTRANSFERASE"/>
    <property type="match status" value="1"/>
</dbReference>
<feature type="transmembrane region" description="Helical" evidence="19">
    <location>
        <begin position="6"/>
        <end position="28"/>
    </location>
</feature>
<dbReference type="PANTHER" id="PTHR46382:SF1">
    <property type="entry name" value="PHOSPHATIDATE CYTIDYLYLTRANSFERASE"/>
    <property type="match status" value="1"/>
</dbReference>
<evidence type="ECO:0000256" key="9">
    <source>
        <dbReference type="ARBA" id="ARBA00022516"/>
    </source>
</evidence>
<accession>A0A7S7FZH0</accession>
<evidence type="ECO:0000256" key="14">
    <source>
        <dbReference type="ARBA" id="ARBA00023098"/>
    </source>
</evidence>
<comment type="similarity">
    <text evidence="5 18">Belongs to the CDS family.</text>
</comment>
<keyword evidence="15 19" id="KW-0472">Membrane</keyword>
<evidence type="ECO:0000256" key="16">
    <source>
        <dbReference type="ARBA" id="ARBA00023209"/>
    </source>
</evidence>
<evidence type="ECO:0000256" key="15">
    <source>
        <dbReference type="ARBA" id="ARBA00023136"/>
    </source>
</evidence>
<evidence type="ECO:0000256" key="5">
    <source>
        <dbReference type="ARBA" id="ARBA00010185"/>
    </source>
</evidence>
<organism evidence="20">
    <name type="scientific">Candidatus Phytoplasma australasiaticum subsp. australasiaticum</name>
    <dbReference type="NCBI Taxonomy" id="2832407"/>
    <lineage>
        <taxon>Bacteria</taxon>
        <taxon>Bacillati</taxon>
        <taxon>Mycoplasmatota</taxon>
        <taxon>Mollicutes</taxon>
        <taxon>Acholeplasmatales</taxon>
        <taxon>Acholeplasmataceae</taxon>
        <taxon>Candidatus Phytoplasma</taxon>
        <taxon>16SrII (Peanut WB group)</taxon>
        <taxon>Candidatus Phytoplasma australasiaticum</taxon>
    </lineage>
</organism>
<keyword evidence="9" id="KW-0444">Lipid biosynthesis</keyword>
<evidence type="ECO:0000256" key="13">
    <source>
        <dbReference type="ARBA" id="ARBA00022989"/>
    </source>
</evidence>
<dbReference type="GO" id="GO:0016024">
    <property type="term" value="P:CDP-diacylglycerol biosynthetic process"/>
    <property type="evidence" value="ECO:0007669"/>
    <property type="project" value="UniProtKB-UniPathway"/>
</dbReference>
<sequence length="83" mass="9615">MNKISYFIVFSILTIISSIISQIGDLIVSKFKRNLNIKDFSNFIPEHGGLLDRFDSILFLSIFIILIIISPWSQSINQLFYMI</sequence>
<evidence type="ECO:0000256" key="18">
    <source>
        <dbReference type="RuleBase" id="RU003938"/>
    </source>
</evidence>
<dbReference type="EMBL" id="CP060385">
    <property type="protein sequence ID" value="QOX89401.1"/>
    <property type="molecule type" value="Genomic_DNA"/>
</dbReference>
<evidence type="ECO:0000256" key="4">
    <source>
        <dbReference type="ARBA" id="ARBA00005189"/>
    </source>
</evidence>
<comment type="subcellular location">
    <subcellularLocation>
        <location evidence="2">Cell membrane</location>
        <topology evidence="2">Multi-pass membrane protein</topology>
    </subcellularLocation>
</comment>
<dbReference type="GO" id="GO:0004605">
    <property type="term" value="F:phosphatidate cytidylyltransferase activity"/>
    <property type="evidence" value="ECO:0007669"/>
    <property type="project" value="UniProtKB-EC"/>
</dbReference>
<protein>
    <recommendedName>
        <fullName evidence="7 18">Phosphatidate cytidylyltransferase</fullName>
        <ecNumber evidence="6 18">2.7.7.41</ecNumber>
    </recommendedName>
</protein>
<dbReference type="UniPathway" id="UPA00557">
    <property type="reaction ID" value="UER00614"/>
</dbReference>
<evidence type="ECO:0000256" key="7">
    <source>
        <dbReference type="ARBA" id="ARBA00019373"/>
    </source>
</evidence>
<comment type="catalytic activity">
    <reaction evidence="1 18">
        <text>a 1,2-diacyl-sn-glycero-3-phosphate + CTP + H(+) = a CDP-1,2-diacyl-sn-glycerol + diphosphate</text>
        <dbReference type="Rhea" id="RHEA:16229"/>
        <dbReference type="ChEBI" id="CHEBI:15378"/>
        <dbReference type="ChEBI" id="CHEBI:33019"/>
        <dbReference type="ChEBI" id="CHEBI:37563"/>
        <dbReference type="ChEBI" id="CHEBI:58332"/>
        <dbReference type="ChEBI" id="CHEBI:58608"/>
        <dbReference type="EC" id="2.7.7.41"/>
    </reaction>
</comment>
<evidence type="ECO:0000256" key="6">
    <source>
        <dbReference type="ARBA" id="ARBA00012487"/>
    </source>
</evidence>
<dbReference type="AlphaFoldDB" id="A0A7S7FZH0"/>
<feature type="transmembrane region" description="Helical" evidence="19">
    <location>
        <begin position="57"/>
        <end position="74"/>
    </location>
</feature>
<keyword evidence="10 18" id="KW-0808">Transferase</keyword>
<keyword evidence="11 18" id="KW-0812">Transmembrane</keyword>
<evidence type="ECO:0000256" key="1">
    <source>
        <dbReference type="ARBA" id="ARBA00001698"/>
    </source>
</evidence>
<proteinExistence type="inferred from homology"/>
<evidence type="ECO:0000256" key="12">
    <source>
        <dbReference type="ARBA" id="ARBA00022695"/>
    </source>
</evidence>
<evidence type="ECO:0000256" key="11">
    <source>
        <dbReference type="ARBA" id="ARBA00022692"/>
    </source>
</evidence>
<evidence type="ECO:0000256" key="8">
    <source>
        <dbReference type="ARBA" id="ARBA00022475"/>
    </source>
</evidence>
<dbReference type="GO" id="GO:0005886">
    <property type="term" value="C:plasma membrane"/>
    <property type="evidence" value="ECO:0007669"/>
    <property type="project" value="UniProtKB-SubCell"/>
</dbReference>
<gene>
    <name evidence="20" type="ORF">H7685_00295</name>
</gene>